<keyword evidence="2" id="KW-0472">Membrane</keyword>
<keyword evidence="2" id="KW-0812">Transmembrane</keyword>
<feature type="repeat" description="TPR" evidence="1">
    <location>
        <begin position="56"/>
        <end position="89"/>
    </location>
</feature>
<dbReference type="SMART" id="SM00028">
    <property type="entry name" value="TPR"/>
    <property type="match status" value="1"/>
</dbReference>
<name>A0A8B8ZDM9_PHODC</name>
<gene>
    <name evidence="4" type="primary">LOC103715095</name>
</gene>
<keyword evidence="1" id="KW-0802">TPR repeat</keyword>
<dbReference type="GeneID" id="103715095"/>
<dbReference type="InterPro" id="IPR019734">
    <property type="entry name" value="TPR_rpt"/>
</dbReference>
<evidence type="ECO:0000256" key="2">
    <source>
        <dbReference type="SAM" id="Phobius"/>
    </source>
</evidence>
<feature type="transmembrane region" description="Helical" evidence="2">
    <location>
        <begin position="169"/>
        <end position="192"/>
    </location>
</feature>
<dbReference type="InterPro" id="IPR021883">
    <property type="entry name" value="LPA1-like"/>
</dbReference>
<proteinExistence type="predicted"/>
<dbReference type="PANTHER" id="PTHR35498:SF4">
    <property type="entry name" value="PROTEIN LOW PSII ACCUMULATION 1, CHLOROPLASTIC"/>
    <property type="match status" value="1"/>
</dbReference>
<accession>A0A8B8ZDM9</accession>
<keyword evidence="3" id="KW-1185">Reference proteome</keyword>
<dbReference type="PROSITE" id="PS50005">
    <property type="entry name" value="TPR"/>
    <property type="match status" value="1"/>
</dbReference>
<keyword evidence="2" id="KW-1133">Transmembrane helix</keyword>
<dbReference type="GO" id="GO:0010270">
    <property type="term" value="P:photosystem II oxygen evolving complex assembly"/>
    <property type="evidence" value="ECO:0007669"/>
    <property type="project" value="TreeGrafter"/>
</dbReference>
<organism evidence="3 4">
    <name type="scientific">Phoenix dactylifera</name>
    <name type="common">Date palm</name>
    <dbReference type="NCBI Taxonomy" id="42345"/>
    <lineage>
        <taxon>Eukaryota</taxon>
        <taxon>Viridiplantae</taxon>
        <taxon>Streptophyta</taxon>
        <taxon>Embryophyta</taxon>
        <taxon>Tracheophyta</taxon>
        <taxon>Spermatophyta</taxon>
        <taxon>Magnoliopsida</taxon>
        <taxon>Liliopsida</taxon>
        <taxon>Arecaceae</taxon>
        <taxon>Coryphoideae</taxon>
        <taxon>Phoeniceae</taxon>
        <taxon>Phoenix</taxon>
    </lineage>
</organism>
<dbReference type="RefSeq" id="XP_038972215.1">
    <property type="nucleotide sequence ID" value="XM_039116287.1"/>
</dbReference>
<feature type="transmembrane region" description="Helical" evidence="2">
    <location>
        <begin position="136"/>
        <end position="157"/>
    </location>
</feature>
<dbReference type="SUPFAM" id="SSF48452">
    <property type="entry name" value="TPR-like"/>
    <property type="match status" value="1"/>
</dbReference>
<dbReference type="PANTHER" id="PTHR35498">
    <property type="entry name" value="PROTEIN LOW PSII ACCUMULATION 1, CHLOROPLASTIC"/>
    <property type="match status" value="1"/>
</dbReference>
<dbReference type="Proteomes" id="UP000228380">
    <property type="component" value="Unplaced"/>
</dbReference>
<dbReference type="InterPro" id="IPR011990">
    <property type="entry name" value="TPR-like_helical_dom_sf"/>
</dbReference>
<evidence type="ECO:0000256" key="1">
    <source>
        <dbReference type="PROSITE-ProRule" id="PRU00339"/>
    </source>
</evidence>
<dbReference type="Gene3D" id="1.25.40.10">
    <property type="entry name" value="Tetratricopeptide repeat domain"/>
    <property type="match status" value="1"/>
</dbReference>
<dbReference type="AlphaFoldDB" id="A0A8B8ZDM9"/>
<sequence length="387" mass="43049">MAMAAIGLHQQLLCCPGSRALSSYRPCLRSQKSRLVLVASSSSPPSPSSETSAQTAESCVNLGLSLFSKGRVKDALMQFENALSLNPKPIEAQAALYNKACCHAYRLGGEDIGYGFRRDLKLISEVQAPFRGVRRFFYVALTAAAGISMFFTVPRLLRAIKGGDDAPDIWETAGNAAINIGGIIVLVALFIWDNRKEEEQIAQISRDETLSRLPVRLSTNRIVELVQLRDTARPVILAGNKETVSRAIEKAERFRTELLKRGVLLIPVIWGDYRRTSVEKKGFGLPSKAAASVPSIGEDFEKRTQSIVAKTRLKSEVRFKAEIVSPNEWQRWIRDQQKSEGVTPGDDVYIILRLDGRVRRSGKGMPDWQQIVKELPPLEDLLSKLER</sequence>
<dbReference type="GO" id="GO:0009507">
    <property type="term" value="C:chloroplast"/>
    <property type="evidence" value="ECO:0007669"/>
    <property type="project" value="TreeGrafter"/>
</dbReference>
<dbReference type="Pfam" id="PF11998">
    <property type="entry name" value="DUF3493"/>
    <property type="match status" value="1"/>
</dbReference>
<evidence type="ECO:0000313" key="4">
    <source>
        <dbReference type="RefSeq" id="XP_038972215.1"/>
    </source>
</evidence>
<protein>
    <submittedName>
        <fullName evidence="4">Protein LOW PSII ACCUMULATION 1, chloroplastic isoform X2</fullName>
    </submittedName>
</protein>
<reference evidence="4" key="1">
    <citation type="submission" date="2025-08" db="UniProtKB">
        <authorList>
            <consortium name="RefSeq"/>
        </authorList>
    </citation>
    <scope>IDENTIFICATION</scope>
    <source>
        <tissue evidence="4">Young leaves</tissue>
    </source>
</reference>
<evidence type="ECO:0000313" key="3">
    <source>
        <dbReference type="Proteomes" id="UP000228380"/>
    </source>
</evidence>